<dbReference type="STRING" id="157733.AB986_00425"/>
<dbReference type="InterPro" id="IPR020254">
    <property type="entry name" value="DUF2626"/>
</dbReference>
<feature type="transmembrane region" description="Helical" evidence="1">
    <location>
        <begin position="51"/>
        <end position="71"/>
    </location>
</feature>
<gene>
    <name evidence="2" type="ORF">AB986_00425</name>
</gene>
<proteinExistence type="predicted"/>
<accession>A0A0J6D0T5</accession>
<keyword evidence="1" id="KW-0472">Membrane</keyword>
<dbReference type="RefSeq" id="WP_048308917.1">
    <property type="nucleotide sequence ID" value="NZ_CP119526.1"/>
</dbReference>
<name>A0A0J6D0T5_9BACL</name>
<evidence type="ECO:0000313" key="2">
    <source>
        <dbReference type="EMBL" id="KMM37844.1"/>
    </source>
</evidence>
<dbReference type="Proteomes" id="UP000035996">
    <property type="component" value="Unassembled WGS sequence"/>
</dbReference>
<comment type="caution">
    <text evidence="2">The sequence shown here is derived from an EMBL/GenBank/DDBJ whole genome shotgun (WGS) entry which is preliminary data.</text>
</comment>
<dbReference type="EMBL" id="LELK01000001">
    <property type="protein sequence ID" value="KMM37844.1"/>
    <property type="molecule type" value="Genomic_DNA"/>
</dbReference>
<dbReference type="OrthoDB" id="2353516at2"/>
<protein>
    <submittedName>
        <fullName evidence="2">Membrane protein</fullName>
    </submittedName>
</protein>
<dbReference type="AlphaFoldDB" id="A0A0J6D0T5"/>
<evidence type="ECO:0000256" key="1">
    <source>
        <dbReference type="SAM" id="Phobius"/>
    </source>
</evidence>
<organism evidence="2 3">
    <name type="scientific">Guptibacillus hwajinpoensis</name>
    <dbReference type="NCBI Taxonomy" id="208199"/>
    <lineage>
        <taxon>Bacteria</taxon>
        <taxon>Bacillati</taxon>
        <taxon>Bacillota</taxon>
        <taxon>Bacilli</taxon>
        <taxon>Bacillales</taxon>
        <taxon>Guptibacillaceae</taxon>
        <taxon>Guptibacillus</taxon>
    </lineage>
</organism>
<feature type="transmembrane region" description="Helical" evidence="1">
    <location>
        <begin position="7"/>
        <end position="31"/>
    </location>
</feature>
<dbReference type="PATRIC" id="fig|157733.3.peg.2286"/>
<keyword evidence="1" id="KW-0812">Transmembrane</keyword>
<keyword evidence="1" id="KW-1133">Transmembrane helix</keyword>
<evidence type="ECO:0000313" key="3">
    <source>
        <dbReference type="Proteomes" id="UP000035996"/>
    </source>
</evidence>
<sequence>MPRMYRVLAFWTGIFSLMGFVGGMPVLGLLFLGQAGMFFALSYLNLTERTYLYIFGVYLTLFMVGFSYWSVFMMTPGSGGH</sequence>
<reference evidence="2" key="1">
    <citation type="submission" date="2015-06" db="EMBL/GenBank/DDBJ databases">
        <authorList>
            <person name="Liu B."/>
            <person name="Wang J."/>
            <person name="Zhu Y."/>
            <person name="Liu G."/>
            <person name="Chen Q."/>
            <person name="Zheng C."/>
            <person name="Che J."/>
            <person name="Ge C."/>
            <person name="Shi H."/>
            <person name="Pan Z."/>
            <person name="Liu X."/>
        </authorList>
    </citation>
    <scope>NUCLEOTIDE SEQUENCE [LARGE SCALE GENOMIC DNA]</scope>
    <source>
        <strain evidence="2">DSM 16346</strain>
    </source>
</reference>
<keyword evidence="3" id="KW-1185">Reference proteome</keyword>
<dbReference type="Pfam" id="PF11117">
    <property type="entry name" value="DUF2626"/>
    <property type="match status" value="1"/>
</dbReference>